<comment type="catalytic activity">
    <reaction evidence="1 6">
        <text>a myo-inositol phosphate + H2O = myo-inositol + phosphate</text>
        <dbReference type="Rhea" id="RHEA:24056"/>
        <dbReference type="ChEBI" id="CHEBI:15377"/>
        <dbReference type="ChEBI" id="CHEBI:17268"/>
        <dbReference type="ChEBI" id="CHEBI:43474"/>
        <dbReference type="ChEBI" id="CHEBI:84139"/>
        <dbReference type="EC" id="3.1.3.25"/>
    </reaction>
</comment>
<dbReference type="InterPro" id="IPR020583">
    <property type="entry name" value="Inositol_monoP_metal-BS"/>
</dbReference>
<dbReference type="GO" id="GO:0008934">
    <property type="term" value="F:inositol monophosphate 1-phosphatase activity"/>
    <property type="evidence" value="ECO:0007669"/>
    <property type="project" value="InterPro"/>
</dbReference>
<feature type="binding site" evidence="5">
    <location>
        <position position="84"/>
    </location>
    <ligand>
        <name>Mg(2+)</name>
        <dbReference type="ChEBI" id="CHEBI:18420"/>
        <label>1</label>
        <note>catalytic</note>
    </ligand>
</feature>
<dbReference type="EC" id="3.1.3.25" evidence="6"/>
<dbReference type="InterPro" id="IPR033942">
    <property type="entry name" value="IMPase"/>
</dbReference>
<dbReference type="PANTHER" id="PTHR20854">
    <property type="entry name" value="INOSITOL MONOPHOSPHATASE"/>
    <property type="match status" value="1"/>
</dbReference>
<keyword evidence="4 5" id="KW-0460">Magnesium</keyword>
<dbReference type="PROSITE" id="PS00629">
    <property type="entry name" value="IMP_1"/>
    <property type="match status" value="1"/>
</dbReference>
<dbReference type="Gene3D" id="3.30.540.10">
    <property type="entry name" value="Fructose-1,6-Bisphosphatase, subunit A, domain 1"/>
    <property type="match status" value="1"/>
</dbReference>
<dbReference type="Proteomes" id="UP000886741">
    <property type="component" value="Unassembled WGS sequence"/>
</dbReference>
<reference evidence="7" key="1">
    <citation type="submission" date="2020-10" db="EMBL/GenBank/DDBJ databases">
        <authorList>
            <person name="Gilroy R."/>
        </authorList>
    </citation>
    <scope>NUCLEOTIDE SEQUENCE</scope>
    <source>
        <strain evidence="7">ChiBcec16-1751</strain>
    </source>
</reference>
<feature type="binding site" evidence="5">
    <location>
        <position position="208"/>
    </location>
    <ligand>
        <name>Mg(2+)</name>
        <dbReference type="ChEBI" id="CHEBI:18420"/>
        <label>1</label>
        <note>catalytic</note>
    </ligand>
</feature>
<dbReference type="Pfam" id="PF00459">
    <property type="entry name" value="Inositol_P"/>
    <property type="match status" value="1"/>
</dbReference>
<evidence type="ECO:0000256" key="1">
    <source>
        <dbReference type="ARBA" id="ARBA00001033"/>
    </source>
</evidence>
<dbReference type="PROSITE" id="PS00630">
    <property type="entry name" value="IMP_2"/>
    <property type="match status" value="1"/>
</dbReference>
<dbReference type="GO" id="GO:0007165">
    <property type="term" value="P:signal transduction"/>
    <property type="evidence" value="ECO:0007669"/>
    <property type="project" value="TreeGrafter"/>
</dbReference>
<proteinExistence type="inferred from homology"/>
<dbReference type="PANTHER" id="PTHR20854:SF49">
    <property type="entry name" value="INOSITOL-1-MONOPHOSPHATASE"/>
    <property type="match status" value="1"/>
</dbReference>
<sequence>MEQLHQSIIDAVREAGAIVRSADEDKGIKEKSGHQDLVTRYDGAVQRFLEERLLSLLPEAGFLGEEDAPNHTEREWVFIVDPIDGTTNFIKGIPIVGISVGLAQNGQMEQGVVYNPYTDEMFTARRGHGAFCNGKPISVINNPLADGISFFGTSLYYPELGDRSFAIAKKLFESSLDVRRLGAASLDLCYVAAGRGECYFECSLFPWDYAAGSLILEEAGGIVTDMTGAPLRFDHRCFMAAANTASHQQLLDLIAGCG</sequence>
<dbReference type="AlphaFoldDB" id="A0A9D1FAD1"/>
<comment type="similarity">
    <text evidence="2 6">Belongs to the inositol monophosphatase superfamily.</text>
</comment>
<accession>A0A9D1FAD1</accession>
<dbReference type="GO" id="GO:0006020">
    <property type="term" value="P:inositol metabolic process"/>
    <property type="evidence" value="ECO:0007669"/>
    <property type="project" value="TreeGrafter"/>
</dbReference>
<dbReference type="InterPro" id="IPR020550">
    <property type="entry name" value="Inositol_monophosphatase_CS"/>
</dbReference>
<dbReference type="CDD" id="cd01639">
    <property type="entry name" value="IMPase"/>
    <property type="match status" value="1"/>
</dbReference>
<dbReference type="InterPro" id="IPR000760">
    <property type="entry name" value="Inositol_monophosphatase-like"/>
</dbReference>
<evidence type="ECO:0000256" key="3">
    <source>
        <dbReference type="ARBA" id="ARBA00022723"/>
    </source>
</evidence>
<gene>
    <name evidence="7" type="ORF">IAA83_07790</name>
</gene>
<evidence type="ECO:0000256" key="5">
    <source>
        <dbReference type="PIRSR" id="PIRSR600760-2"/>
    </source>
</evidence>
<dbReference type="EMBL" id="DVJJ01000118">
    <property type="protein sequence ID" value="HIS65253.1"/>
    <property type="molecule type" value="Genomic_DNA"/>
</dbReference>
<keyword evidence="3 5" id="KW-0479">Metal-binding</keyword>
<feature type="binding site" evidence="5">
    <location>
        <position position="83"/>
    </location>
    <ligand>
        <name>Mg(2+)</name>
        <dbReference type="ChEBI" id="CHEBI:18420"/>
        <label>1</label>
        <note>catalytic</note>
    </ligand>
</feature>
<comment type="caution">
    <text evidence="7">The sequence shown here is derived from an EMBL/GenBank/DDBJ whole genome shotgun (WGS) entry which is preliminary data.</text>
</comment>
<feature type="binding site" evidence="5">
    <location>
        <position position="65"/>
    </location>
    <ligand>
        <name>Mg(2+)</name>
        <dbReference type="ChEBI" id="CHEBI:18420"/>
        <label>1</label>
        <note>catalytic</note>
    </ligand>
</feature>
<reference evidence="7" key="2">
    <citation type="journal article" date="2021" name="PeerJ">
        <title>Extensive microbial diversity within the chicken gut microbiome revealed by metagenomics and culture.</title>
        <authorList>
            <person name="Gilroy R."/>
            <person name="Ravi A."/>
            <person name="Getino M."/>
            <person name="Pursley I."/>
            <person name="Horton D.L."/>
            <person name="Alikhan N.F."/>
            <person name="Baker D."/>
            <person name="Gharbi K."/>
            <person name="Hall N."/>
            <person name="Watson M."/>
            <person name="Adriaenssens E.M."/>
            <person name="Foster-Nyarko E."/>
            <person name="Jarju S."/>
            <person name="Secka A."/>
            <person name="Antonio M."/>
            <person name="Oren A."/>
            <person name="Chaudhuri R.R."/>
            <person name="La Ragione R."/>
            <person name="Hildebrand F."/>
            <person name="Pallen M.J."/>
        </authorList>
    </citation>
    <scope>NUCLEOTIDE SEQUENCE</scope>
    <source>
        <strain evidence="7">ChiBcec16-1751</strain>
    </source>
</reference>
<name>A0A9D1FAD1_9FIRM</name>
<evidence type="ECO:0000256" key="6">
    <source>
        <dbReference type="RuleBase" id="RU364068"/>
    </source>
</evidence>
<protein>
    <recommendedName>
        <fullName evidence="6">Inositol-1-monophosphatase</fullName>
        <ecNumber evidence="6">3.1.3.25</ecNumber>
    </recommendedName>
</protein>
<evidence type="ECO:0000256" key="2">
    <source>
        <dbReference type="ARBA" id="ARBA00009759"/>
    </source>
</evidence>
<dbReference type="PRINTS" id="PR00377">
    <property type="entry name" value="IMPHPHTASES"/>
</dbReference>
<dbReference type="GO" id="GO:0046854">
    <property type="term" value="P:phosphatidylinositol phosphate biosynthetic process"/>
    <property type="evidence" value="ECO:0007669"/>
    <property type="project" value="InterPro"/>
</dbReference>
<dbReference type="GO" id="GO:0046872">
    <property type="term" value="F:metal ion binding"/>
    <property type="evidence" value="ECO:0007669"/>
    <property type="project" value="UniProtKB-KW"/>
</dbReference>
<feature type="binding site" evidence="5">
    <location>
        <position position="81"/>
    </location>
    <ligand>
        <name>Mg(2+)</name>
        <dbReference type="ChEBI" id="CHEBI:18420"/>
        <label>1</label>
        <note>catalytic</note>
    </ligand>
</feature>
<evidence type="ECO:0000313" key="8">
    <source>
        <dbReference type="Proteomes" id="UP000886741"/>
    </source>
</evidence>
<dbReference type="SUPFAM" id="SSF56655">
    <property type="entry name" value="Carbohydrate phosphatase"/>
    <property type="match status" value="1"/>
</dbReference>
<keyword evidence="6" id="KW-0378">Hydrolase</keyword>
<dbReference type="Gene3D" id="3.40.190.80">
    <property type="match status" value="1"/>
</dbReference>
<evidence type="ECO:0000256" key="4">
    <source>
        <dbReference type="ARBA" id="ARBA00022842"/>
    </source>
</evidence>
<organism evidence="7 8">
    <name type="scientific">Candidatus Avoscillospira avistercoris</name>
    <dbReference type="NCBI Taxonomy" id="2840707"/>
    <lineage>
        <taxon>Bacteria</taxon>
        <taxon>Bacillati</taxon>
        <taxon>Bacillota</taxon>
        <taxon>Clostridia</taxon>
        <taxon>Eubacteriales</taxon>
        <taxon>Oscillospiraceae</taxon>
        <taxon>Oscillospiraceae incertae sedis</taxon>
        <taxon>Candidatus Avoscillospira</taxon>
    </lineage>
</organism>
<comment type="cofactor">
    <cofactor evidence="5 6">
        <name>Mg(2+)</name>
        <dbReference type="ChEBI" id="CHEBI:18420"/>
    </cofactor>
</comment>
<evidence type="ECO:0000313" key="7">
    <source>
        <dbReference type="EMBL" id="HIS65253.1"/>
    </source>
</evidence>